<dbReference type="InterPro" id="IPR011009">
    <property type="entry name" value="Kinase-like_dom_sf"/>
</dbReference>
<dbReference type="PANTHER" id="PTHR24056:SF546">
    <property type="entry name" value="CYCLIN-DEPENDENT KINASE 12"/>
    <property type="match status" value="1"/>
</dbReference>
<dbReference type="Pfam" id="PF00069">
    <property type="entry name" value="Pkinase"/>
    <property type="match status" value="1"/>
</dbReference>
<evidence type="ECO:0000256" key="2">
    <source>
        <dbReference type="ARBA" id="ARBA00022527"/>
    </source>
</evidence>
<evidence type="ECO:0000256" key="9">
    <source>
        <dbReference type="SAM" id="MobiDB-lite"/>
    </source>
</evidence>
<keyword evidence="4 7" id="KW-0547">Nucleotide-binding</keyword>
<reference evidence="11 12" key="1">
    <citation type="submission" date="2016-03" db="EMBL/GenBank/DDBJ databases">
        <title>How can Kluyveromyces marxianus grow so fast - potential evolutionary course in Saccharomyces Complex revealed by comparative genomics.</title>
        <authorList>
            <person name="Mo W."/>
            <person name="Lu W."/>
            <person name="Yang X."/>
            <person name="Qi J."/>
            <person name="Lv H."/>
        </authorList>
    </citation>
    <scope>NUCLEOTIDE SEQUENCE [LARGE SCALE GENOMIC DNA]</scope>
    <source>
        <strain evidence="11 12">FIM1</strain>
    </source>
</reference>
<evidence type="ECO:0000256" key="7">
    <source>
        <dbReference type="PROSITE-ProRule" id="PRU10141"/>
    </source>
</evidence>
<dbReference type="GO" id="GO:0016301">
    <property type="term" value="F:kinase activity"/>
    <property type="evidence" value="ECO:0007669"/>
    <property type="project" value="UniProtKB-KW"/>
</dbReference>
<name>A0ABX6ESW1_KLUMA</name>
<dbReference type="InterPro" id="IPR050108">
    <property type="entry name" value="CDK"/>
</dbReference>
<evidence type="ECO:0000256" key="4">
    <source>
        <dbReference type="ARBA" id="ARBA00022741"/>
    </source>
</evidence>
<dbReference type="GO" id="GO:0016787">
    <property type="term" value="F:hydrolase activity"/>
    <property type="evidence" value="ECO:0007669"/>
    <property type="project" value="UniProtKB-KW"/>
</dbReference>
<protein>
    <submittedName>
        <fullName evidence="11">CTD kinase subunit alpha</fullName>
    </submittedName>
</protein>
<dbReference type="PROSITE" id="PS00108">
    <property type="entry name" value="PROTEIN_KINASE_ST"/>
    <property type="match status" value="1"/>
</dbReference>
<evidence type="ECO:0000256" key="3">
    <source>
        <dbReference type="ARBA" id="ARBA00022679"/>
    </source>
</evidence>
<feature type="compositionally biased region" description="Basic residues" evidence="9">
    <location>
        <begin position="1"/>
        <end position="14"/>
    </location>
</feature>
<dbReference type="PROSITE" id="PS50011">
    <property type="entry name" value="PROTEIN_KINASE_DOM"/>
    <property type="match status" value="1"/>
</dbReference>
<feature type="binding site" evidence="7">
    <location>
        <position position="156"/>
    </location>
    <ligand>
        <name>ATP</name>
        <dbReference type="ChEBI" id="CHEBI:30616"/>
    </ligand>
</feature>
<dbReference type="SUPFAM" id="SSF56112">
    <property type="entry name" value="Protein kinase-like (PK-like)"/>
    <property type="match status" value="1"/>
</dbReference>
<dbReference type="InterPro" id="IPR000719">
    <property type="entry name" value="Prot_kinase_dom"/>
</dbReference>
<proteinExistence type="inferred from homology"/>
<dbReference type="Proteomes" id="UP000422736">
    <property type="component" value="Chromosome 3"/>
</dbReference>
<feature type="domain" description="Protein kinase" evidence="10">
    <location>
        <begin position="127"/>
        <end position="415"/>
    </location>
</feature>
<keyword evidence="3" id="KW-0808">Transferase</keyword>
<dbReference type="Gene3D" id="1.10.510.10">
    <property type="entry name" value="Transferase(Phosphotransferase) domain 1"/>
    <property type="match status" value="1"/>
</dbReference>
<feature type="compositionally biased region" description="Low complexity" evidence="9">
    <location>
        <begin position="25"/>
        <end position="41"/>
    </location>
</feature>
<keyword evidence="5 11" id="KW-0418">Kinase</keyword>
<organism evidence="11 12">
    <name type="scientific">Kluyveromyces marxianus</name>
    <name type="common">Yeast</name>
    <name type="synonym">Candida kefyr</name>
    <dbReference type="NCBI Taxonomy" id="4911"/>
    <lineage>
        <taxon>Eukaryota</taxon>
        <taxon>Fungi</taxon>
        <taxon>Dikarya</taxon>
        <taxon>Ascomycota</taxon>
        <taxon>Saccharomycotina</taxon>
        <taxon>Saccharomycetes</taxon>
        <taxon>Saccharomycetales</taxon>
        <taxon>Saccharomycetaceae</taxon>
        <taxon>Kluyveromyces</taxon>
    </lineage>
</organism>
<dbReference type="PANTHER" id="PTHR24056">
    <property type="entry name" value="CELL DIVISION PROTEIN KINASE"/>
    <property type="match status" value="1"/>
</dbReference>
<evidence type="ECO:0000256" key="1">
    <source>
        <dbReference type="ARBA" id="ARBA00006485"/>
    </source>
</evidence>
<dbReference type="CDD" id="cd07840">
    <property type="entry name" value="STKc_CDK9_like"/>
    <property type="match status" value="1"/>
</dbReference>
<gene>
    <name evidence="11" type="primary">CTK1</name>
    <name evidence="11" type="ORF">FIM1_1824</name>
</gene>
<keyword evidence="2 8" id="KW-0723">Serine/threonine-protein kinase</keyword>
<evidence type="ECO:0000256" key="5">
    <source>
        <dbReference type="ARBA" id="ARBA00022777"/>
    </source>
</evidence>
<evidence type="ECO:0000313" key="12">
    <source>
        <dbReference type="Proteomes" id="UP000422736"/>
    </source>
</evidence>
<evidence type="ECO:0000256" key="6">
    <source>
        <dbReference type="ARBA" id="ARBA00022840"/>
    </source>
</evidence>
<evidence type="ECO:0000256" key="8">
    <source>
        <dbReference type="RuleBase" id="RU000304"/>
    </source>
</evidence>
<sequence>MSQPKVFKKRRPGSRYHGAVQSRYQPNSGQNANQNPNQSANGGDGRSNGMPHGPRRASPGPHVGKRGGKMKYSGRPGPRGSRFEGHDTIPRGPRSMGPKSTDAAVPAKQPETLQQSLISFTNIKSSFQPLAQVGEGTYGKVYKAENVHTGKLIALKRLRLEQERDGFPITSIREIKLLQQLDHANISLINEIIVCDKNSISMGFQYMENDLAGMLMDKSIEFSHANIKHLMKQLFVGLQYLHQQQIVHRDIKGSNLLIDNRGNLKITDFGLAKKLVGTTTNSNTNRVITLWYRPPELLLGCTDYKYEVDCWGCGCLLVELFTGCALFPGANEIDQFNKIIQVMGTPSLDQWPKMVDMPWWFMLVPQLTQNYENVFLDKFSSDGVPHDALELASKLLRYDQDTRFTAHEALSHPYFSNDPKPQPLLLGEDFKGSHEYEVKKLRRKERQKESSVTN</sequence>
<dbReference type="InterPro" id="IPR008271">
    <property type="entry name" value="Ser/Thr_kinase_AS"/>
</dbReference>
<dbReference type="Gene3D" id="3.30.200.20">
    <property type="entry name" value="Phosphorylase Kinase, domain 1"/>
    <property type="match status" value="1"/>
</dbReference>
<dbReference type="PROSITE" id="PS00107">
    <property type="entry name" value="PROTEIN_KINASE_ATP"/>
    <property type="match status" value="1"/>
</dbReference>
<dbReference type="SMART" id="SM00220">
    <property type="entry name" value="S_TKc"/>
    <property type="match status" value="1"/>
</dbReference>
<dbReference type="EMBL" id="CP015056">
    <property type="protein sequence ID" value="QGN15137.1"/>
    <property type="molecule type" value="Genomic_DNA"/>
</dbReference>
<keyword evidence="11" id="KW-0378">Hydrolase</keyword>
<evidence type="ECO:0000259" key="10">
    <source>
        <dbReference type="PROSITE" id="PS50011"/>
    </source>
</evidence>
<comment type="similarity">
    <text evidence="1">Belongs to the protein kinase superfamily. CMGC Ser/Thr protein kinase family. CDC2/CDKX subfamily.</text>
</comment>
<keyword evidence="12" id="KW-1185">Reference proteome</keyword>
<feature type="region of interest" description="Disordered" evidence="9">
    <location>
        <begin position="1"/>
        <end position="104"/>
    </location>
</feature>
<accession>A0ABX6ESW1</accession>
<dbReference type="InterPro" id="IPR017441">
    <property type="entry name" value="Protein_kinase_ATP_BS"/>
</dbReference>
<keyword evidence="6 7" id="KW-0067">ATP-binding</keyword>
<evidence type="ECO:0000313" key="11">
    <source>
        <dbReference type="EMBL" id="QGN15137.1"/>
    </source>
</evidence>